<keyword evidence="4" id="KW-1185">Reference proteome</keyword>
<organism evidence="3 4">
    <name type="scientific">Bradyrhizobium neotropicale</name>
    <dbReference type="NCBI Taxonomy" id="1497615"/>
    <lineage>
        <taxon>Bacteria</taxon>
        <taxon>Pseudomonadati</taxon>
        <taxon>Pseudomonadota</taxon>
        <taxon>Alphaproteobacteria</taxon>
        <taxon>Hyphomicrobiales</taxon>
        <taxon>Nitrobacteraceae</taxon>
        <taxon>Bradyrhizobium</taxon>
    </lineage>
</organism>
<dbReference type="GeneID" id="32587875"/>
<gene>
    <name evidence="3" type="ORF">AXW67_03040</name>
</gene>
<proteinExistence type="predicted"/>
<dbReference type="AlphaFoldDB" id="A0A176ZD59"/>
<comment type="caution">
    <text evidence="3">The sequence shown here is derived from an EMBL/GenBank/DDBJ whole genome shotgun (WGS) entry which is preliminary data.</text>
</comment>
<dbReference type="EMBL" id="LSEF01000033">
    <property type="protein sequence ID" value="OAF18509.1"/>
    <property type="molecule type" value="Genomic_DNA"/>
</dbReference>
<reference evidence="3 4" key="1">
    <citation type="submission" date="2016-02" db="EMBL/GenBank/DDBJ databases">
        <title>Draft genome sequence of the strain BR 10247T Bradyrhizobium neotropicale isolated from nodules of Centrolobium paraense.</title>
        <authorList>
            <person name="Simoes-Araujo J.L."/>
            <person name="Barauna A.C."/>
            <person name="Silva K."/>
            <person name="Zilli J.E."/>
        </authorList>
    </citation>
    <scope>NUCLEOTIDE SEQUENCE [LARGE SCALE GENOMIC DNA]</scope>
    <source>
        <strain evidence="3 4">BR 10247</strain>
    </source>
</reference>
<protein>
    <recommendedName>
        <fullName evidence="5">DUF680 domain-containing protein</fullName>
    </recommendedName>
</protein>
<accession>A0A176ZD59</accession>
<feature type="signal peptide" evidence="2">
    <location>
        <begin position="1"/>
        <end position="18"/>
    </location>
</feature>
<evidence type="ECO:0000313" key="4">
    <source>
        <dbReference type="Proteomes" id="UP000077173"/>
    </source>
</evidence>
<keyword evidence="2" id="KW-0732">Signal</keyword>
<feature type="chain" id="PRO_5008055741" description="DUF680 domain-containing protein" evidence="2">
    <location>
        <begin position="19"/>
        <end position="90"/>
    </location>
</feature>
<evidence type="ECO:0008006" key="5">
    <source>
        <dbReference type="Google" id="ProtNLM"/>
    </source>
</evidence>
<evidence type="ECO:0000313" key="3">
    <source>
        <dbReference type="EMBL" id="OAF18509.1"/>
    </source>
</evidence>
<evidence type="ECO:0000256" key="2">
    <source>
        <dbReference type="SAM" id="SignalP"/>
    </source>
</evidence>
<feature type="region of interest" description="Disordered" evidence="1">
    <location>
        <begin position="57"/>
        <end position="77"/>
    </location>
</feature>
<sequence length="90" mass="9820">MISRYLLVLLLMASPAVAQVKLTPKNTAARPDPCAPIGRTADGKLVYAMTCEHLPAPPPQAELKEAPPPVAEPEPEVRRSGIFGWSYDRR</sequence>
<feature type="compositionally biased region" description="Pro residues" evidence="1">
    <location>
        <begin position="57"/>
        <end position="72"/>
    </location>
</feature>
<dbReference type="Proteomes" id="UP000077173">
    <property type="component" value="Unassembled WGS sequence"/>
</dbReference>
<name>A0A176ZD59_9BRAD</name>
<dbReference type="RefSeq" id="WP_035684263.1">
    <property type="nucleotide sequence ID" value="NZ_LSEF01000033.1"/>
</dbReference>
<evidence type="ECO:0000256" key="1">
    <source>
        <dbReference type="SAM" id="MobiDB-lite"/>
    </source>
</evidence>